<dbReference type="EMBL" id="MU006091">
    <property type="protein sequence ID" value="KAF2841619.1"/>
    <property type="molecule type" value="Genomic_DNA"/>
</dbReference>
<evidence type="ECO:0000256" key="12">
    <source>
        <dbReference type="SAM" id="Phobius"/>
    </source>
</evidence>
<keyword evidence="8" id="KW-0594">Phospholipid biosynthesis</keyword>
<comment type="subcellular location">
    <subcellularLocation>
        <location evidence="1">Membrane</location>
        <topology evidence="1">Multi-pass membrane protein</topology>
    </subcellularLocation>
</comment>
<evidence type="ECO:0000313" key="13">
    <source>
        <dbReference type="EMBL" id="KAF2841619.1"/>
    </source>
</evidence>
<dbReference type="GO" id="GO:0005739">
    <property type="term" value="C:mitochondrion"/>
    <property type="evidence" value="ECO:0007669"/>
    <property type="project" value="TreeGrafter"/>
</dbReference>
<keyword evidence="5 12" id="KW-1133">Transmembrane helix</keyword>
<reference evidence="13" key="1">
    <citation type="journal article" date="2020" name="Stud. Mycol.">
        <title>101 Dothideomycetes genomes: a test case for predicting lifestyles and emergence of pathogens.</title>
        <authorList>
            <person name="Haridas S."/>
            <person name="Albert R."/>
            <person name="Binder M."/>
            <person name="Bloem J."/>
            <person name="Labutti K."/>
            <person name="Salamov A."/>
            <person name="Andreopoulos B."/>
            <person name="Baker S."/>
            <person name="Barry K."/>
            <person name="Bills G."/>
            <person name="Bluhm B."/>
            <person name="Cannon C."/>
            <person name="Castanera R."/>
            <person name="Culley D."/>
            <person name="Daum C."/>
            <person name="Ezra D."/>
            <person name="Gonzalez J."/>
            <person name="Henrissat B."/>
            <person name="Kuo A."/>
            <person name="Liang C."/>
            <person name="Lipzen A."/>
            <person name="Lutzoni F."/>
            <person name="Magnuson J."/>
            <person name="Mondo S."/>
            <person name="Nolan M."/>
            <person name="Ohm R."/>
            <person name="Pangilinan J."/>
            <person name="Park H.-J."/>
            <person name="Ramirez L."/>
            <person name="Alfaro M."/>
            <person name="Sun H."/>
            <person name="Tritt A."/>
            <person name="Yoshinaga Y."/>
            <person name="Zwiers L.-H."/>
            <person name="Turgeon B."/>
            <person name="Goodwin S."/>
            <person name="Spatafora J."/>
            <person name="Crous P."/>
            <person name="Grigoriev I."/>
        </authorList>
    </citation>
    <scope>NUCLEOTIDE SEQUENCE</scope>
    <source>
        <strain evidence="13">CBS 101060</strain>
    </source>
</reference>
<dbReference type="FunFam" id="1.20.120.1760:FF:000017">
    <property type="entry name" value="Phosphatidyl synthase"/>
    <property type="match status" value="1"/>
</dbReference>
<keyword evidence="6" id="KW-0443">Lipid metabolism</keyword>
<dbReference type="GO" id="GO:0032049">
    <property type="term" value="P:cardiolipin biosynthetic process"/>
    <property type="evidence" value="ECO:0007669"/>
    <property type="project" value="TreeGrafter"/>
</dbReference>
<keyword evidence="9" id="KW-1208">Phospholipid metabolism</keyword>
<dbReference type="Gene3D" id="1.20.120.1760">
    <property type="match status" value="1"/>
</dbReference>
<dbReference type="InterPro" id="IPR000462">
    <property type="entry name" value="CDP-OH_P_trans"/>
</dbReference>
<dbReference type="PROSITE" id="PS00379">
    <property type="entry name" value="CDP_ALCOHOL_P_TRANSF"/>
    <property type="match status" value="1"/>
</dbReference>
<comment type="similarity">
    <text evidence="10">Belongs to the CDP-alcohol phosphatidyltransferase class-I family.</text>
</comment>
<keyword evidence="4 12" id="KW-0812">Transmembrane</keyword>
<protein>
    <submittedName>
        <fullName evidence="13">Uncharacterized protein</fullName>
    </submittedName>
</protein>
<dbReference type="OrthoDB" id="10020554at2759"/>
<evidence type="ECO:0000256" key="5">
    <source>
        <dbReference type="ARBA" id="ARBA00022989"/>
    </source>
</evidence>
<keyword evidence="3 10" id="KW-0808">Transferase</keyword>
<dbReference type="AlphaFoldDB" id="A0A9P4VVF7"/>
<dbReference type="InterPro" id="IPR050324">
    <property type="entry name" value="CDP-alcohol_PTase-I"/>
</dbReference>
<evidence type="ECO:0000256" key="10">
    <source>
        <dbReference type="RuleBase" id="RU003750"/>
    </source>
</evidence>
<feature type="region of interest" description="Disordered" evidence="11">
    <location>
        <begin position="91"/>
        <end position="113"/>
    </location>
</feature>
<comment type="caution">
    <text evidence="13">The sequence shown here is derived from an EMBL/GenBank/DDBJ whole genome shotgun (WGS) entry which is preliminary data.</text>
</comment>
<feature type="compositionally biased region" description="Basic and acidic residues" evidence="11">
    <location>
        <begin position="91"/>
        <end position="105"/>
    </location>
</feature>
<sequence length="392" mass="43348">MAKAQLRLPTIWRSSPSCLATSSRRIPSLLDHQRLQQLCFSSRRCIYLAVHSNTYCKTLGLLSRNCKFSTDRNLNYYLQNRAFASSRSWHAENHTGKGPARDENSQHLSQAPPKRSLRARLSTLNAHENIYNIPNLLTFSRLLAAPAVGYLILHDQHVAAVSLFAYAGITDLIDGWMARKYHLQTVVGSVVDPMADKILMTVVVGCLAVQGTLPLWIATMIFGRDASLAIAAIYYRYTSLPEPKTLARYWDFSLPSAEVHPTTVSKLNTFLQLGLIGSTLTLPIFLQSPDLVSNLGLNVLDTVGGIEGLVKGLQYVVASTTAWSGLSYVWTNNAVTILGDDEALKRKQGVRGRAIIGVVYGAVLATAGWLYWREDAVGLDDVEELEKRIKAM</sequence>
<proteinExistence type="inferred from homology"/>
<feature type="transmembrane region" description="Helical" evidence="12">
    <location>
        <begin position="198"/>
        <end position="218"/>
    </location>
</feature>
<evidence type="ECO:0000313" key="14">
    <source>
        <dbReference type="Proteomes" id="UP000799429"/>
    </source>
</evidence>
<organism evidence="13 14">
    <name type="scientific">Patellaria atrata CBS 101060</name>
    <dbReference type="NCBI Taxonomy" id="1346257"/>
    <lineage>
        <taxon>Eukaryota</taxon>
        <taxon>Fungi</taxon>
        <taxon>Dikarya</taxon>
        <taxon>Ascomycota</taxon>
        <taxon>Pezizomycotina</taxon>
        <taxon>Dothideomycetes</taxon>
        <taxon>Dothideomycetes incertae sedis</taxon>
        <taxon>Patellariales</taxon>
        <taxon>Patellariaceae</taxon>
        <taxon>Patellaria</taxon>
    </lineage>
</organism>
<evidence type="ECO:0000256" key="6">
    <source>
        <dbReference type="ARBA" id="ARBA00023098"/>
    </source>
</evidence>
<keyword evidence="14" id="KW-1185">Reference proteome</keyword>
<name>A0A9P4VVF7_9PEZI</name>
<gene>
    <name evidence="13" type="ORF">M501DRAFT_578857</name>
</gene>
<evidence type="ECO:0000256" key="8">
    <source>
        <dbReference type="ARBA" id="ARBA00023209"/>
    </source>
</evidence>
<dbReference type="GO" id="GO:0016020">
    <property type="term" value="C:membrane"/>
    <property type="evidence" value="ECO:0007669"/>
    <property type="project" value="UniProtKB-SubCell"/>
</dbReference>
<dbReference type="GO" id="GO:0043337">
    <property type="term" value="F:cardiolipin synthase (CMP-forming)"/>
    <property type="evidence" value="ECO:0007669"/>
    <property type="project" value="TreeGrafter"/>
</dbReference>
<accession>A0A9P4VVF7</accession>
<feature type="transmembrane region" description="Helical" evidence="12">
    <location>
        <begin position="354"/>
        <end position="372"/>
    </location>
</feature>
<dbReference type="PANTHER" id="PTHR14269:SF60">
    <property type="entry name" value="CARDIOLIPIN SYNTHASE (CMP-FORMING)"/>
    <property type="match status" value="1"/>
</dbReference>
<dbReference type="InterPro" id="IPR048254">
    <property type="entry name" value="CDP_ALCOHOL_P_TRANSF_CS"/>
</dbReference>
<evidence type="ECO:0000256" key="1">
    <source>
        <dbReference type="ARBA" id="ARBA00004141"/>
    </source>
</evidence>
<dbReference type="PANTHER" id="PTHR14269">
    <property type="entry name" value="CDP-DIACYLGLYCEROL--GLYCEROL-3-PHOSPHATE 3-PHOSPHATIDYLTRANSFERASE-RELATED"/>
    <property type="match status" value="1"/>
</dbReference>
<dbReference type="Pfam" id="PF01066">
    <property type="entry name" value="CDP-OH_P_transf"/>
    <property type="match status" value="1"/>
</dbReference>
<evidence type="ECO:0000256" key="9">
    <source>
        <dbReference type="ARBA" id="ARBA00023264"/>
    </source>
</evidence>
<evidence type="ECO:0000256" key="2">
    <source>
        <dbReference type="ARBA" id="ARBA00022516"/>
    </source>
</evidence>
<evidence type="ECO:0000256" key="11">
    <source>
        <dbReference type="SAM" id="MobiDB-lite"/>
    </source>
</evidence>
<dbReference type="Proteomes" id="UP000799429">
    <property type="component" value="Unassembled WGS sequence"/>
</dbReference>
<evidence type="ECO:0000256" key="4">
    <source>
        <dbReference type="ARBA" id="ARBA00022692"/>
    </source>
</evidence>
<evidence type="ECO:0000256" key="7">
    <source>
        <dbReference type="ARBA" id="ARBA00023136"/>
    </source>
</evidence>
<keyword evidence="7 12" id="KW-0472">Membrane</keyword>
<keyword evidence="2" id="KW-0444">Lipid biosynthesis</keyword>
<evidence type="ECO:0000256" key="3">
    <source>
        <dbReference type="ARBA" id="ARBA00022679"/>
    </source>
</evidence>
<dbReference type="InterPro" id="IPR043130">
    <property type="entry name" value="CDP-OH_PTrfase_TM_dom"/>
</dbReference>